<organism evidence="1">
    <name type="scientific">marine sediment metagenome</name>
    <dbReference type="NCBI Taxonomy" id="412755"/>
    <lineage>
        <taxon>unclassified sequences</taxon>
        <taxon>metagenomes</taxon>
        <taxon>ecological metagenomes</taxon>
    </lineage>
</organism>
<gene>
    <name evidence="1" type="ORF">S12H4_11649</name>
</gene>
<sequence>RRVTVHRPLPINMANWTNLAGGCPQAAKPRVIPWINFARNVRATTPNTEYALDILPANVQYAWENMHWDLDNKTFILNDYVGVWPDETGQNLRTVWWEYGGVEYPQPFIAPTRWDTRFNFNELPLGMPAHTGILSYHGPKPVDRKLLGTNEIMEARILDNGAAINNIRLDNVLFAQWSRKVEF</sequence>
<feature type="non-terminal residue" evidence="1">
    <location>
        <position position="1"/>
    </location>
</feature>
<proteinExistence type="predicted"/>
<reference evidence="1" key="1">
    <citation type="journal article" date="2014" name="Front. Microbiol.">
        <title>High frequency of phylogenetically diverse reductive dehalogenase-homologous genes in deep subseafloor sedimentary metagenomes.</title>
        <authorList>
            <person name="Kawai M."/>
            <person name="Futagami T."/>
            <person name="Toyoda A."/>
            <person name="Takaki Y."/>
            <person name="Nishi S."/>
            <person name="Hori S."/>
            <person name="Arai W."/>
            <person name="Tsubouchi T."/>
            <person name="Morono Y."/>
            <person name="Uchiyama I."/>
            <person name="Ito T."/>
            <person name="Fujiyama A."/>
            <person name="Inagaki F."/>
            <person name="Takami H."/>
        </authorList>
    </citation>
    <scope>NUCLEOTIDE SEQUENCE</scope>
    <source>
        <strain evidence="1">Expedition CK06-06</strain>
    </source>
</reference>
<comment type="caution">
    <text evidence="1">The sequence shown here is derived from an EMBL/GenBank/DDBJ whole genome shotgun (WGS) entry which is preliminary data.</text>
</comment>
<accession>X1RAQ2</accession>
<name>X1RAQ2_9ZZZZ</name>
<dbReference type="EMBL" id="BARW01005293">
    <property type="protein sequence ID" value="GAI77628.1"/>
    <property type="molecule type" value="Genomic_DNA"/>
</dbReference>
<protein>
    <submittedName>
        <fullName evidence="1">Uncharacterized protein</fullName>
    </submittedName>
</protein>
<dbReference type="AlphaFoldDB" id="X1RAQ2"/>
<evidence type="ECO:0000313" key="1">
    <source>
        <dbReference type="EMBL" id="GAI77628.1"/>
    </source>
</evidence>